<name>A0A150R080_SORCE</name>
<evidence type="ECO:0000313" key="2">
    <source>
        <dbReference type="Proteomes" id="UP000075635"/>
    </source>
</evidence>
<dbReference type="Proteomes" id="UP000075635">
    <property type="component" value="Unassembled WGS sequence"/>
</dbReference>
<reference evidence="1 2" key="1">
    <citation type="submission" date="2014-02" db="EMBL/GenBank/DDBJ databases">
        <title>The small core and large imbalanced accessory genome model reveals a collaborative survival strategy of Sorangium cellulosum strains in nature.</title>
        <authorList>
            <person name="Han K."/>
            <person name="Peng R."/>
            <person name="Blom J."/>
            <person name="Li Y.-Z."/>
        </authorList>
    </citation>
    <scope>NUCLEOTIDE SEQUENCE [LARGE SCALE GENOMIC DNA]</scope>
    <source>
        <strain evidence="1 2">So0011-07</strain>
    </source>
</reference>
<gene>
    <name evidence="1" type="ORF">BE17_21115</name>
</gene>
<organism evidence="1 2">
    <name type="scientific">Sorangium cellulosum</name>
    <name type="common">Polyangium cellulosum</name>
    <dbReference type="NCBI Taxonomy" id="56"/>
    <lineage>
        <taxon>Bacteria</taxon>
        <taxon>Pseudomonadati</taxon>
        <taxon>Myxococcota</taxon>
        <taxon>Polyangia</taxon>
        <taxon>Polyangiales</taxon>
        <taxon>Polyangiaceae</taxon>
        <taxon>Sorangium</taxon>
    </lineage>
</organism>
<dbReference type="EMBL" id="JEMB01003360">
    <property type="protein sequence ID" value="KYF73623.1"/>
    <property type="molecule type" value="Genomic_DNA"/>
</dbReference>
<evidence type="ECO:0000313" key="1">
    <source>
        <dbReference type="EMBL" id="KYF73623.1"/>
    </source>
</evidence>
<proteinExistence type="predicted"/>
<accession>A0A150R080</accession>
<comment type="caution">
    <text evidence="1">The sequence shown here is derived from an EMBL/GenBank/DDBJ whole genome shotgun (WGS) entry which is preliminary data.</text>
</comment>
<sequence length="145" mass="14671">MPEGTEVATAAGDCQQIFCDGRGASNVVAADEPEDDDNPCTSDTCDGTAPIHSPQPGPCPGGRCDDAGRCVPVECTRDVECGSSTECYRYTCDNGLCAEGPARAGTLCNMQQDQCDGAGRCIDCVNSGGCGECCVCAAGGVCVPV</sequence>
<dbReference type="AlphaFoldDB" id="A0A150R080"/>
<protein>
    <submittedName>
        <fullName evidence="1">Uncharacterized protein</fullName>
    </submittedName>
</protein>